<feature type="compositionally biased region" description="Acidic residues" evidence="1">
    <location>
        <begin position="8"/>
        <end position="19"/>
    </location>
</feature>
<dbReference type="GeneID" id="56141825"/>
<feature type="domain" description="DUF7124" evidence="2">
    <location>
        <begin position="143"/>
        <end position="256"/>
    </location>
</feature>
<proteinExistence type="predicted"/>
<gene>
    <name evidence="3" type="ORF">HYG81_01430</name>
</gene>
<sequence length="260" mass="27443">MTDRIDLDGLETDADEAADEGTVGDPVWRDDTAGDAATDPDSPAEFGSAGSRDRAGVESDESETESDESDRTRAPTPHVPKTGDKTPAGIPKRGGDTDGTASETTDGRSSQTASPETPRPMGSQPNSGSEPASGPHGGGTDEMTMALTYAAVRRLEHPRRVFGDAGGWADWIGIVGDVPAHVVQKFQREHGIDADFFNGTGTDPGERLAEIDRNSMFYADRMVVVGIAGEDEPIADAADWEFVPLATAAEKAAWELETEP</sequence>
<dbReference type="Pfam" id="PF23439">
    <property type="entry name" value="DUF7124"/>
    <property type="match status" value="1"/>
</dbReference>
<name>A0A7D6CQ80_9EURY</name>
<evidence type="ECO:0000256" key="1">
    <source>
        <dbReference type="SAM" id="MobiDB-lite"/>
    </source>
</evidence>
<dbReference type="InterPro" id="IPR055548">
    <property type="entry name" value="DUF7124"/>
</dbReference>
<dbReference type="KEGG" id="nay:HYG81_01430"/>
<dbReference type="AlphaFoldDB" id="A0A7D6CQ80"/>
<feature type="compositionally biased region" description="Polar residues" evidence="1">
    <location>
        <begin position="99"/>
        <end position="115"/>
    </location>
</feature>
<accession>A0A7D6CQ80</accession>
<evidence type="ECO:0000313" key="4">
    <source>
        <dbReference type="Proteomes" id="UP000510869"/>
    </source>
</evidence>
<evidence type="ECO:0000259" key="2">
    <source>
        <dbReference type="Pfam" id="PF23439"/>
    </source>
</evidence>
<feature type="compositionally biased region" description="Acidic residues" evidence="1">
    <location>
        <begin position="58"/>
        <end position="68"/>
    </location>
</feature>
<feature type="region of interest" description="Disordered" evidence="1">
    <location>
        <begin position="1"/>
        <end position="142"/>
    </location>
</feature>
<keyword evidence="4" id="KW-1185">Reference proteome</keyword>
<dbReference type="Proteomes" id="UP000510869">
    <property type="component" value="Chromosome"/>
</dbReference>
<evidence type="ECO:0000313" key="3">
    <source>
        <dbReference type="EMBL" id="QLK26314.1"/>
    </source>
</evidence>
<dbReference type="RefSeq" id="WP_180841487.1">
    <property type="nucleotide sequence ID" value="NZ_CP059154.1"/>
</dbReference>
<dbReference type="EMBL" id="CP059154">
    <property type="protein sequence ID" value="QLK26314.1"/>
    <property type="molecule type" value="Genomic_DNA"/>
</dbReference>
<protein>
    <recommendedName>
        <fullName evidence="2">DUF7124 domain-containing protein</fullName>
    </recommendedName>
</protein>
<dbReference type="OrthoDB" id="221805at2157"/>
<reference evidence="3 4" key="1">
    <citation type="submission" date="2020-07" db="EMBL/GenBank/DDBJ databases">
        <title>Natrinema (YPL30) sp. nov. and Haloterrigena xxxxxx (YPL8) sp. nov., isolated from a salt mine.</title>
        <authorList>
            <person name="Cui H."/>
        </authorList>
    </citation>
    <scope>NUCLEOTIDE SEQUENCE [LARGE SCALE GENOMIC DNA]</scope>
    <source>
        <strain evidence="3 4">YPL13</strain>
    </source>
</reference>
<organism evidence="3 4">
    <name type="scientific">Natrinema zhouii</name>
    <dbReference type="NCBI Taxonomy" id="1710539"/>
    <lineage>
        <taxon>Archaea</taxon>
        <taxon>Methanobacteriati</taxon>
        <taxon>Methanobacteriota</taxon>
        <taxon>Stenosarchaea group</taxon>
        <taxon>Halobacteria</taxon>
        <taxon>Halobacteriales</taxon>
        <taxon>Natrialbaceae</taxon>
        <taxon>Natrinema</taxon>
    </lineage>
</organism>
<feature type="compositionally biased region" description="Low complexity" evidence="1">
    <location>
        <begin position="34"/>
        <end position="44"/>
    </location>
</feature>